<feature type="coiled-coil region" evidence="1">
    <location>
        <begin position="2"/>
        <end position="36"/>
    </location>
</feature>
<keyword evidence="3" id="KW-1185">Reference proteome</keyword>
<evidence type="ECO:0000313" key="2">
    <source>
        <dbReference type="EMBL" id="KAB2572393.1"/>
    </source>
</evidence>
<keyword evidence="1" id="KW-0175">Coiled coil</keyword>
<evidence type="ECO:0000313" key="3">
    <source>
        <dbReference type="Proteomes" id="UP000325902"/>
    </source>
</evidence>
<evidence type="ECO:0000256" key="1">
    <source>
        <dbReference type="SAM" id="Coils"/>
    </source>
</evidence>
<dbReference type="Proteomes" id="UP000325902">
    <property type="component" value="Unassembled WGS sequence"/>
</dbReference>
<dbReference type="EMBL" id="VCHE01000079">
    <property type="protein sequence ID" value="KAB2572393.1"/>
    <property type="molecule type" value="Genomic_DNA"/>
</dbReference>
<dbReference type="AlphaFoldDB" id="A0A5N5D3X5"/>
<protein>
    <submittedName>
        <fullName evidence="2">Uncharacterized protein</fullName>
    </submittedName>
</protein>
<sequence>MASSVDAEFRRLDRAREKLERQLEEVAVEIDQDEEAADAAAAAADAAAQAALVAAQHASRVAKRLRVRQQKERRLRLLLRWSRRSRQNGRLLFGRVVLLVTFPRLWMRGLCRTCLAGLAVTWQPLMAWFPGRLLWISFRCL</sequence>
<name>A0A5N5D3X5_9PEZI</name>
<accession>A0A5N5D3X5</accession>
<gene>
    <name evidence="2" type="ORF">DBV05_g8927</name>
</gene>
<proteinExistence type="predicted"/>
<reference evidence="2 3" key="1">
    <citation type="journal article" date="2019" name="Sci. Rep.">
        <title>A multi-omics analysis of the grapevine pathogen Lasiodiplodia theobromae reveals that temperature affects the expression of virulence- and pathogenicity-related genes.</title>
        <authorList>
            <person name="Felix C."/>
            <person name="Meneses R."/>
            <person name="Goncalves M.F.M."/>
            <person name="Tilleman L."/>
            <person name="Duarte A.S."/>
            <person name="Jorrin-Novo J.V."/>
            <person name="Van de Peer Y."/>
            <person name="Deforce D."/>
            <person name="Van Nieuwerburgh F."/>
            <person name="Esteves A.C."/>
            <person name="Alves A."/>
        </authorList>
    </citation>
    <scope>NUCLEOTIDE SEQUENCE [LARGE SCALE GENOMIC DNA]</scope>
    <source>
        <strain evidence="2 3">LA-SOL3</strain>
    </source>
</reference>
<organism evidence="2 3">
    <name type="scientific">Lasiodiplodia theobromae</name>
    <dbReference type="NCBI Taxonomy" id="45133"/>
    <lineage>
        <taxon>Eukaryota</taxon>
        <taxon>Fungi</taxon>
        <taxon>Dikarya</taxon>
        <taxon>Ascomycota</taxon>
        <taxon>Pezizomycotina</taxon>
        <taxon>Dothideomycetes</taxon>
        <taxon>Dothideomycetes incertae sedis</taxon>
        <taxon>Botryosphaeriales</taxon>
        <taxon>Botryosphaeriaceae</taxon>
        <taxon>Lasiodiplodia</taxon>
    </lineage>
</organism>
<comment type="caution">
    <text evidence="2">The sequence shown here is derived from an EMBL/GenBank/DDBJ whole genome shotgun (WGS) entry which is preliminary data.</text>
</comment>